<dbReference type="Proteomes" id="UP000182063">
    <property type="component" value="Chromosome"/>
</dbReference>
<proteinExistence type="inferred from homology"/>
<sequence length="213" mass="22023">MTTHAKICGLSEPATLDAAVRGGASYVGFVFFSKSPRNVTGEQAAMLASRVADHVGRVGVFVDPDDAQVKETAAAARLTAIQLHGDESPARVAAIKALTGLDVWKAVPVRTAADIADARAYAGAADLLLFDAKPPKGADLPGGLGLRFDWRLLSGYRAPLRWGVSGGLDAANVREAIGVTATGLVDVSSGVEDRPGVKSMAKIEAFLKAVSKA</sequence>
<dbReference type="PANTHER" id="PTHR42894">
    <property type="entry name" value="N-(5'-PHOSPHORIBOSYL)ANTHRANILATE ISOMERASE"/>
    <property type="match status" value="1"/>
</dbReference>
<dbReference type="EC" id="5.3.1.24" evidence="3 9"/>
<reference evidence="12" key="1">
    <citation type="submission" date="2016-11" db="EMBL/GenBank/DDBJ databases">
        <title>Complete Genome Sequence of alachlor-degrading Sphingomonas sp. strain JJ-A5.</title>
        <authorList>
            <person name="Lee H."/>
            <person name="Ka J.-O."/>
        </authorList>
    </citation>
    <scope>NUCLEOTIDE SEQUENCE [LARGE SCALE GENOMIC DNA]</scope>
    <source>
        <strain evidence="12">JJ-A5</strain>
    </source>
</reference>
<dbReference type="Pfam" id="PF00697">
    <property type="entry name" value="PRAI"/>
    <property type="match status" value="1"/>
</dbReference>
<dbReference type="GO" id="GO:0004640">
    <property type="term" value="F:phosphoribosylanthranilate isomerase activity"/>
    <property type="evidence" value="ECO:0007669"/>
    <property type="project" value="UniProtKB-UniRule"/>
</dbReference>
<dbReference type="InterPro" id="IPR013785">
    <property type="entry name" value="Aldolase_TIM"/>
</dbReference>
<dbReference type="InterPro" id="IPR001240">
    <property type="entry name" value="PRAI_dom"/>
</dbReference>
<keyword evidence="7 9" id="KW-0057">Aromatic amino acid biosynthesis</keyword>
<accession>A0A1L3ZYW2</accession>
<evidence type="ECO:0000259" key="10">
    <source>
        <dbReference type="Pfam" id="PF00697"/>
    </source>
</evidence>
<dbReference type="InterPro" id="IPR044643">
    <property type="entry name" value="TrpF_fam"/>
</dbReference>
<evidence type="ECO:0000256" key="4">
    <source>
        <dbReference type="ARBA" id="ARBA00022272"/>
    </source>
</evidence>
<evidence type="ECO:0000256" key="3">
    <source>
        <dbReference type="ARBA" id="ARBA00012572"/>
    </source>
</evidence>
<dbReference type="OrthoDB" id="9796196at2"/>
<comment type="similarity">
    <text evidence="9">Belongs to the TrpF family.</text>
</comment>
<keyword evidence="5 9" id="KW-0028">Amino-acid biosynthesis</keyword>
<evidence type="ECO:0000313" key="12">
    <source>
        <dbReference type="Proteomes" id="UP000182063"/>
    </source>
</evidence>
<name>A0A1L3ZYW2_9SPHN</name>
<dbReference type="NCBIfam" id="NF002295">
    <property type="entry name" value="PRK01222.1-1"/>
    <property type="match status" value="1"/>
</dbReference>
<evidence type="ECO:0000256" key="2">
    <source>
        <dbReference type="ARBA" id="ARBA00004664"/>
    </source>
</evidence>
<evidence type="ECO:0000256" key="1">
    <source>
        <dbReference type="ARBA" id="ARBA00001164"/>
    </source>
</evidence>
<comment type="pathway">
    <text evidence="2 9">Amino-acid biosynthesis; L-tryptophan biosynthesis; L-tryptophan from chorismate: step 3/5.</text>
</comment>
<dbReference type="GO" id="GO:0000162">
    <property type="term" value="P:L-tryptophan biosynthetic process"/>
    <property type="evidence" value="ECO:0007669"/>
    <property type="project" value="UniProtKB-UniRule"/>
</dbReference>
<evidence type="ECO:0000256" key="7">
    <source>
        <dbReference type="ARBA" id="ARBA00023141"/>
    </source>
</evidence>
<evidence type="ECO:0000256" key="9">
    <source>
        <dbReference type="HAMAP-Rule" id="MF_00135"/>
    </source>
</evidence>
<comment type="catalytic activity">
    <reaction evidence="1 9">
        <text>N-(5-phospho-beta-D-ribosyl)anthranilate = 1-(2-carboxyphenylamino)-1-deoxy-D-ribulose 5-phosphate</text>
        <dbReference type="Rhea" id="RHEA:21540"/>
        <dbReference type="ChEBI" id="CHEBI:18277"/>
        <dbReference type="ChEBI" id="CHEBI:58613"/>
        <dbReference type="EC" id="5.3.1.24"/>
    </reaction>
</comment>
<keyword evidence="12" id="KW-1185">Reference proteome</keyword>
<dbReference type="KEGG" id="sphj:BSL82_17265"/>
<keyword evidence="8 9" id="KW-0413">Isomerase</keyword>
<keyword evidence="6 9" id="KW-0822">Tryptophan biosynthesis</keyword>
<protein>
    <recommendedName>
        <fullName evidence="4 9">N-(5'-phosphoribosyl)anthranilate isomerase</fullName>
        <shortName evidence="9">PRAI</shortName>
        <ecNumber evidence="3 9">5.3.1.24</ecNumber>
    </recommendedName>
</protein>
<evidence type="ECO:0000256" key="5">
    <source>
        <dbReference type="ARBA" id="ARBA00022605"/>
    </source>
</evidence>
<dbReference type="UniPathway" id="UPA00035">
    <property type="reaction ID" value="UER00042"/>
</dbReference>
<organism evidence="11 12">
    <name type="scientific">Tardibacter chloracetimidivorans</name>
    <dbReference type="NCBI Taxonomy" id="1921510"/>
    <lineage>
        <taxon>Bacteria</taxon>
        <taxon>Pseudomonadati</taxon>
        <taxon>Pseudomonadota</taxon>
        <taxon>Alphaproteobacteria</taxon>
        <taxon>Sphingomonadales</taxon>
        <taxon>Sphingomonadaceae</taxon>
        <taxon>Tardibacter</taxon>
    </lineage>
</organism>
<dbReference type="STRING" id="1921510.BSL82_17265"/>
<dbReference type="RefSeq" id="WP_072598469.1">
    <property type="nucleotide sequence ID" value="NZ_CP018221.1"/>
</dbReference>
<dbReference type="PANTHER" id="PTHR42894:SF1">
    <property type="entry name" value="N-(5'-PHOSPHORIBOSYL)ANTHRANILATE ISOMERASE"/>
    <property type="match status" value="1"/>
</dbReference>
<evidence type="ECO:0000256" key="6">
    <source>
        <dbReference type="ARBA" id="ARBA00022822"/>
    </source>
</evidence>
<feature type="domain" description="N-(5'phosphoribosyl) anthranilate isomerase (PRAI)" evidence="10">
    <location>
        <begin position="5"/>
        <end position="208"/>
    </location>
</feature>
<dbReference type="Gene3D" id="3.20.20.70">
    <property type="entry name" value="Aldolase class I"/>
    <property type="match status" value="1"/>
</dbReference>
<evidence type="ECO:0000256" key="8">
    <source>
        <dbReference type="ARBA" id="ARBA00023235"/>
    </source>
</evidence>
<gene>
    <name evidence="9" type="primary">trpF</name>
    <name evidence="11" type="ORF">BSL82_17265</name>
</gene>
<dbReference type="EMBL" id="CP018221">
    <property type="protein sequence ID" value="API60812.1"/>
    <property type="molecule type" value="Genomic_DNA"/>
</dbReference>
<dbReference type="InterPro" id="IPR011060">
    <property type="entry name" value="RibuloseP-bd_barrel"/>
</dbReference>
<dbReference type="AlphaFoldDB" id="A0A1L3ZYW2"/>
<dbReference type="HAMAP" id="MF_00135">
    <property type="entry name" value="PRAI"/>
    <property type="match status" value="1"/>
</dbReference>
<dbReference type="CDD" id="cd00405">
    <property type="entry name" value="PRAI"/>
    <property type="match status" value="1"/>
</dbReference>
<dbReference type="SUPFAM" id="SSF51366">
    <property type="entry name" value="Ribulose-phoshate binding barrel"/>
    <property type="match status" value="1"/>
</dbReference>
<evidence type="ECO:0000313" key="11">
    <source>
        <dbReference type="EMBL" id="API60812.1"/>
    </source>
</evidence>